<dbReference type="VEuPathDB" id="FungiDB:SDRG_10384"/>
<organism evidence="1 2">
    <name type="scientific">Saprolegnia diclina (strain VS20)</name>
    <dbReference type="NCBI Taxonomy" id="1156394"/>
    <lineage>
        <taxon>Eukaryota</taxon>
        <taxon>Sar</taxon>
        <taxon>Stramenopiles</taxon>
        <taxon>Oomycota</taxon>
        <taxon>Saprolegniomycetes</taxon>
        <taxon>Saprolegniales</taxon>
        <taxon>Saprolegniaceae</taxon>
        <taxon>Saprolegnia</taxon>
    </lineage>
</organism>
<name>T0QBV5_SAPDV</name>
<dbReference type="AlphaFoldDB" id="T0QBV5"/>
<keyword evidence="2" id="KW-1185">Reference proteome</keyword>
<dbReference type="InParanoid" id="T0QBV5"/>
<evidence type="ECO:0000313" key="1">
    <source>
        <dbReference type="EMBL" id="EQC32191.1"/>
    </source>
</evidence>
<dbReference type="Proteomes" id="UP000030762">
    <property type="component" value="Unassembled WGS sequence"/>
</dbReference>
<proteinExistence type="predicted"/>
<dbReference type="OrthoDB" id="73834at2759"/>
<sequence>CHLGCTTICHGPTTLYALLFEPLVTAQRYRRRAVDMMWPLLRACVMHTVWLARNDRVFRPEAPVLTPEAAAARAAFLTKMHLHHLMLNTQAMCLFQMMRALRHDAWLRDNLVPACAIHTPRLQHG</sequence>
<gene>
    <name evidence="1" type="ORF">SDRG_10384</name>
</gene>
<reference evidence="1 2" key="1">
    <citation type="submission" date="2012-04" db="EMBL/GenBank/DDBJ databases">
        <title>The Genome Sequence of Saprolegnia declina VS20.</title>
        <authorList>
            <consortium name="The Broad Institute Genome Sequencing Platform"/>
            <person name="Russ C."/>
            <person name="Nusbaum C."/>
            <person name="Tyler B."/>
            <person name="van West P."/>
            <person name="Dieguez-Uribeondo J."/>
            <person name="de Bruijn I."/>
            <person name="Tripathy S."/>
            <person name="Jiang R."/>
            <person name="Young S.K."/>
            <person name="Zeng Q."/>
            <person name="Gargeya S."/>
            <person name="Fitzgerald M."/>
            <person name="Haas B."/>
            <person name="Abouelleil A."/>
            <person name="Alvarado L."/>
            <person name="Arachchi H.M."/>
            <person name="Berlin A."/>
            <person name="Chapman S.B."/>
            <person name="Goldberg J."/>
            <person name="Griggs A."/>
            <person name="Gujja S."/>
            <person name="Hansen M."/>
            <person name="Howarth C."/>
            <person name="Imamovic A."/>
            <person name="Larimer J."/>
            <person name="McCowen C."/>
            <person name="Montmayeur A."/>
            <person name="Murphy C."/>
            <person name="Neiman D."/>
            <person name="Pearson M."/>
            <person name="Priest M."/>
            <person name="Roberts A."/>
            <person name="Saif S."/>
            <person name="Shea T."/>
            <person name="Sisk P."/>
            <person name="Sykes S."/>
            <person name="Wortman J."/>
            <person name="Nusbaum C."/>
            <person name="Birren B."/>
        </authorList>
    </citation>
    <scope>NUCLEOTIDE SEQUENCE [LARGE SCALE GENOMIC DNA]</scope>
    <source>
        <strain evidence="1 2">VS20</strain>
    </source>
</reference>
<feature type="non-terminal residue" evidence="1">
    <location>
        <position position="1"/>
    </location>
</feature>
<dbReference type="RefSeq" id="XP_008614593.1">
    <property type="nucleotide sequence ID" value="XM_008616371.1"/>
</dbReference>
<dbReference type="EMBL" id="JH767165">
    <property type="protein sequence ID" value="EQC32191.1"/>
    <property type="molecule type" value="Genomic_DNA"/>
</dbReference>
<protein>
    <submittedName>
        <fullName evidence="1">Uncharacterized protein</fullName>
    </submittedName>
</protein>
<dbReference type="GeneID" id="19951111"/>
<accession>T0QBV5</accession>
<evidence type="ECO:0000313" key="2">
    <source>
        <dbReference type="Proteomes" id="UP000030762"/>
    </source>
</evidence>
<dbReference type="OMA" id="CTTICHG"/>